<comment type="caution">
    <text evidence="3">The sequence shown here is derived from an EMBL/GenBank/DDBJ whole genome shotgun (WGS) entry which is preliminary data.</text>
</comment>
<reference evidence="3 4" key="1">
    <citation type="submission" date="2019-11" db="EMBL/GenBank/DDBJ databases">
        <title>Draft Whole-Genome sequence of the marine photosynthetic bacterium Rhodovulum strictum DSM 11289.</title>
        <authorList>
            <person name="Kyndt J.A."/>
            <person name="Meyer T.E."/>
        </authorList>
    </citation>
    <scope>NUCLEOTIDE SEQUENCE [LARGE SCALE GENOMIC DNA]</scope>
    <source>
        <strain evidence="3 4">DSM 11289</strain>
    </source>
</reference>
<dbReference type="Proteomes" id="UP000466730">
    <property type="component" value="Unassembled WGS sequence"/>
</dbReference>
<organism evidence="3 4">
    <name type="scientific">Rhodovulum strictum</name>
    <dbReference type="NCBI Taxonomy" id="58314"/>
    <lineage>
        <taxon>Bacteria</taxon>
        <taxon>Pseudomonadati</taxon>
        <taxon>Pseudomonadota</taxon>
        <taxon>Alphaproteobacteria</taxon>
        <taxon>Rhodobacterales</taxon>
        <taxon>Paracoccaceae</taxon>
        <taxon>Rhodovulum</taxon>
    </lineage>
</organism>
<keyword evidence="1" id="KW-0472">Membrane</keyword>
<protein>
    <recommendedName>
        <fullName evidence="2">Putative Flp pilus-assembly TadG-like N-terminal domain-containing protein</fullName>
    </recommendedName>
</protein>
<evidence type="ECO:0000313" key="4">
    <source>
        <dbReference type="Proteomes" id="UP000466730"/>
    </source>
</evidence>
<feature type="domain" description="Putative Flp pilus-assembly TadG-like N-terminal" evidence="2">
    <location>
        <begin position="45"/>
        <end position="88"/>
    </location>
</feature>
<evidence type="ECO:0000259" key="2">
    <source>
        <dbReference type="Pfam" id="PF13400"/>
    </source>
</evidence>
<evidence type="ECO:0000313" key="3">
    <source>
        <dbReference type="EMBL" id="MRH20811.1"/>
    </source>
</evidence>
<sequence length="611" mass="67496">MAQRPRILMMSIVPKTCGAPAGRGWRGALNRRLARFRRDEDGGLIAFSLFILVAMLLTAGLAIDFMRYESTRSRLQNTMDRAVLAAASLSQTQDAEAVVRDYFEKAGLADYLGPISVDEEKAAGITSYRKVRVTAGATLRPIFLSFIGMEEMPVITSSSAEEGISDLEISMVLDVSGSMAWAAASGNTRIHDLKEAAKDFVYHMQCNPNASRASAKSCEVEHGKVSISIVPYSEQVNAGPLLLSQFNVTNEHSSSYCVDFSEDDYSEVSMGNYVTDPLSALIPAPQDILRRTGHFDPWKSYSSTPSSWTCDVKSGRWIAPLIDSHLAAYTVIDGLVAEGNTSIDVGMKWGTALLDPGLRLPVTTLTATPVAAGSPKTVIDPKLAGRPYNYGQSYNMKAVVLMTDGVNTDQHYLKDQYRSGPSEVWHYRNPDGTPGDPVYSVYNPGTKKYRWVNKNGSTFKTGDFDNVYVGDAETCSYQTVTYYDPWWRLRTRQELVCTPLPVGTPYQLTFPEVWATFTTRWYSRFAWLSNPLLAHGNATKNARLQEICNAAKKQNILVYTIGFEVGKDSEEERVLRSCATTVNHFFLADGLNLSDTFGAIASSLNQLRLTE</sequence>
<dbReference type="Gene3D" id="3.40.50.410">
    <property type="entry name" value="von Willebrand factor, type A domain"/>
    <property type="match status" value="1"/>
</dbReference>
<keyword evidence="1" id="KW-0812">Transmembrane</keyword>
<dbReference type="EMBL" id="WJPO01000008">
    <property type="protein sequence ID" value="MRH20811.1"/>
    <property type="molecule type" value="Genomic_DNA"/>
</dbReference>
<dbReference type="SUPFAM" id="SSF53300">
    <property type="entry name" value="vWA-like"/>
    <property type="match status" value="1"/>
</dbReference>
<evidence type="ECO:0000256" key="1">
    <source>
        <dbReference type="SAM" id="Phobius"/>
    </source>
</evidence>
<accession>A0A844B3U2</accession>
<name>A0A844B3U2_9RHOB</name>
<proteinExistence type="predicted"/>
<keyword evidence="1" id="KW-1133">Transmembrane helix</keyword>
<feature type="transmembrane region" description="Helical" evidence="1">
    <location>
        <begin position="42"/>
        <end position="63"/>
    </location>
</feature>
<gene>
    <name evidence="3" type="ORF">GH815_07375</name>
</gene>
<dbReference type="OrthoDB" id="7522752at2"/>
<dbReference type="AlphaFoldDB" id="A0A844B3U2"/>
<dbReference type="Pfam" id="PF13400">
    <property type="entry name" value="Tad"/>
    <property type="match status" value="1"/>
</dbReference>
<keyword evidence="4" id="KW-1185">Reference proteome</keyword>
<dbReference type="InterPro" id="IPR036465">
    <property type="entry name" value="vWFA_dom_sf"/>
</dbReference>
<dbReference type="InterPro" id="IPR028087">
    <property type="entry name" value="Tad_N"/>
</dbReference>